<feature type="compositionally biased region" description="Acidic residues" evidence="1">
    <location>
        <begin position="98"/>
        <end position="107"/>
    </location>
</feature>
<dbReference type="AlphaFoldDB" id="A0A4Y7SE90"/>
<dbReference type="EMBL" id="QPFP01000168">
    <property type="protein sequence ID" value="TEB19832.1"/>
    <property type="molecule type" value="Genomic_DNA"/>
</dbReference>
<accession>A0A4Y7SE90</accession>
<proteinExistence type="predicted"/>
<keyword evidence="3" id="KW-1185">Reference proteome</keyword>
<reference evidence="2 3" key="1">
    <citation type="journal article" date="2019" name="Nat. Ecol. Evol.">
        <title>Megaphylogeny resolves global patterns of mushroom evolution.</title>
        <authorList>
            <person name="Varga T."/>
            <person name="Krizsan K."/>
            <person name="Foldi C."/>
            <person name="Dima B."/>
            <person name="Sanchez-Garcia M."/>
            <person name="Sanchez-Ramirez S."/>
            <person name="Szollosi G.J."/>
            <person name="Szarkandi J.G."/>
            <person name="Papp V."/>
            <person name="Albert L."/>
            <person name="Andreopoulos W."/>
            <person name="Angelini C."/>
            <person name="Antonin V."/>
            <person name="Barry K.W."/>
            <person name="Bougher N.L."/>
            <person name="Buchanan P."/>
            <person name="Buyck B."/>
            <person name="Bense V."/>
            <person name="Catcheside P."/>
            <person name="Chovatia M."/>
            <person name="Cooper J."/>
            <person name="Damon W."/>
            <person name="Desjardin D."/>
            <person name="Finy P."/>
            <person name="Geml J."/>
            <person name="Haridas S."/>
            <person name="Hughes K."/>
            <person name="Justo A."/>
            <person name="Karasinski D."/>
            <person name="Kautmanova I."/>
            <person name="Kiss B."/>
            <person name="Kocsube S."/>
            <person name="Kotiranta H."/>
            <person name="LaButti K.M."/>
            <person name="Lechner B.E."/>
            <person name="Liimatainen K."/>
            <person name="Lipzen A."/>
            <person name="Lukacs Z."/>
            <person name="Mihaltcheva S."/>
            <person name="Morgado L.N."/>
            <person name="Niskanen T."/>
            <person name="Noordeloos M.E."/>
            <person name="Ohm R.A."/>
            <person name="Ortiz-Santana B."/>
            <person name="Ovrebo C."/>
            <person name="Racz N."/>
            <person name="Riley R."/>
            <person name="Savchenko A."/>
            <person name="Shiryaev A."/>
            <person name="Soop K."/>
            <person name="Spirin V."/>
            <person name="Szebenyi C."/>
            <person name="Tomsovsky M."/>
            <person name="Tulloss R.E."/>
            <person name="Uehling J."/>
            <person name="Grigoriev I.V."/>
            <person name="Vagvolgyi C."/>
            <person name="Papp T."/>
            <person name="Martin F.M."/>
            <person name="Miettinen O."/>
            <person name="Hibbett D.S."/>
            <person name="Nagy L.G."/>
        </authorList>
    </citation>
    <scope>NUCLEOTIDE SEQUENCE [LARGE SCALE GENOMIC DNA]</scope>
    <source>
        <strain evidence="2 3">FP101781</strain>
    </source>
</reference>
<gene>
    <name evidence="2" type="ORF">FA13DRAFT_1801699</name>
</gene>
<evidence type="ECO:0000313" key="2">
    <source>
        <dbReference type="EMBL" id="TEB19832.1"/>
    </source>
</evidence>
<organism evidence="2 3">
    <name type="scientific">Coprinellus micaceus</name>
    <name type="common">Glistening ink-cap mushroom</name>
    <name type="synonym">Coprinus micaceus</name>
    <dbReference type="NCBI Taxonomy" id="71717"/>
    <lineage>
        <taxon>Eukaryota</taxon>
        <taxon>Fungi</taxon>
        <taxon>Dikarya</taxon>
        <taxon>Basidiomycota</taxon>
        <taxon>Agaricomycotina</taxon>
        <taxon>Agaricomycetes</taxon>
        <taxon>Agaricomycetidae</taxon>
        <taxon>Agaricales</taxon>
        <taxon>Agaricineae</taxon>
        <taxon>Psathyrellaceae</taxon>
        <taxon>Coprinellus</taxon>
    </lineage>
</organism>
<feature type="compositionally biased region" description="Basic and acidic residues" evidence="1">
    <location>
        <begin position="9"/>
        <end position="26"/>
    </location>
</feature>
<feature type="region of interest" description="Disordered" evidence="1">
    <location>
        <begin position="1"/>
        <end position="26"/>
    </location>
</feature>
<sequence length="114" mass="11847">MLQSTPKKPKIDYASADRPHTGGPHYRDCAIAALQTAFPLIPLPYLRKKLAKLNGLGGGGGAKGKGREGAVDEVFEEGSGSMANANADASGDVKAGDGDDDDDEELKDDGTFVK</sequence>
<dbReference type="OrthoDB" id="10009520at2759"/>
<protein>
    <submittedName>
        <fullName evidence="2">Uncharacterized protein</fullName>
    </submittedName>
</protein>
<evidence type="ECO:0000313" key="3">
    <source>
        <dbReference type="Proteomes" id="UP000298030"/>
    </source>
</evidence>
<comment type="caution">
    <text evidence="2">The sequence shown here is derived from an EMBL/GenBank/DDBJ whole genome shotgun (WGS) entry which is preliminary data.</text>
</comment>
<feature type="region of interest" description="Disordered" evidence="1">
    <location>
        <begin position="57"/>
        <end position="114"/>
    </location>
</feature>
<evidence type="ECO:0000256" key="1">
    <source>
        <dbReference type="SAM" id="MobiDB-lite"/>
    </source>
</evidence>
<name>A0A4Y7SE90_COPMI</name>
<dbReference type="Proteomes" id="UP000298030">
    <property type="component" value="Unassembled WGS sequence"/>
</dbReference>